<comment type="caution">
    <text evidence="6">The sequence shown here is derived from an EMBL/GenBank/DDBJ whole genome shotgun (WGS) entry which is preliminary data.</text>
</comment>
<name>A0A0C3R4L2_9PORP</name>
<reference evidence="7 8" key="2">
    <citation type="submission" date="2014-07" db="EMBL/GenBank/DDBJ databases">
        <title>Porphyromonadaceae bacterium OUH 334697 = ATCC BAA-2682 = DSM 28341 draft genome.</title>
        <authorList>
            <person name="Sydenham T.V."/>
            <person name="Hasman H."/>
            <person name="Justesen U.S."/>
        </authorList>
    </citation>
    <scope>NUCLEOTIDE SEQUENCE [LARGE SCALE GENOMIC DNA]</scope>
    <source>
        <strain evidence="7 8">OUH 334697</strain>
    </source>
</reference>
<protein>
    <recommendedName>
        <fullName evidence="5">3-deoxy-manno-octulosonate cytidylyltransferase</fullName>
        <ecNumber evidence="5">2.7.7.38</ecNumber>
    </recommendedName>
    <alternativeName>
        <fullName evidence="5">CMP-2-keto-3-deoxyoctulosonic acid synthase</fullName>
        <shortName evidence="5">CKS</shortName>
        <shortName evidence="5">CMP-KDO synthase</shortName>
    </alternativeName>
</protein>
<dbReference type="GO" id="GO:0033468">
    <property type="term" value="P:CMP-keto-3-deoxy-D-manno-octulosonic acid biosynthetic process"/>
    <property type="evidence" value="ECO:0007669"/>
    <property type="project" value="UniProtKB-UniRule"/>
</dbReference>
<dbReference type="NCBIfam" id="NF009905">
    <property type="entry name" value="PRK13368.1"/>
    <property type="match status" value="1"/>
</dbReference>
<dbReference type="OrthoDB" id="9815559at2"/>
<keyword evidence="2 5" id="KW-0808">Transferase</keyword>
<evidence type="ECO:0000313" key="6">
    <source>
        <dbReference type="EMBL" id="KIO44385.1"/>
    </source>
</evidence>
<dbReference type="UniPathway" id="UPA00358">
    <property type="reaction ID" value="UER00476"/>
</dbReference>
<dbReference type="AlphaFoldDB" id="A0A0C3R4L2"/>
<dbReference type="HAMAP" id="MF_00057">
    <property type="entry name" value="KdsB"/>
    <property type="match status" value="1"/>
</dbReference>
<dbReference type="RefSeq" id="WP_041503303.1">
    <property type="nucleotide sequence ID" value="NZ_JPIT01000018.1"/>
</dbReference>
<dbReference type="EMBL" id="JPIU01000039">
    <property type="protein sequence ID" value="KIO44385.1"/>
    <property type="molecule type" value="Genomic_DNA"/>
</dbReference>
<dbReference type="GO" id="GO:0009103">
    <property type="term" value="P:lipopolysaccharide biosynthetic process"/>
    <property type="evidence" value="ECO:0007669"/>
    <property type="project" value="UniProtKB-UniRule"/>
</dbReference>
<keyword evidence="5" id="KW-0963">Cytoplasm</keyword>
<dbReference type="CDD" id="cd02517">
    <property type="entry name" value="CMP-KDO-Synthetase"/>
    <property type="match status" value="1"/>
</dbReference>
<organism evidence="6 9">
    <name type="scientific">Sanguibacteroides justesenii</name>
    <dbReference type="NCBI Taxonomy" id="1547597"/>
    <lineage>
        <taxon>Bacteria</taxon>
        <taxon>Pseudomonadati</taxon>
        <taxon>Bacteroidota</taxon>
        <taxon>Bacteroidia</taxon>
        <taxon>Bacteroidales</taxon>
        <taxon>Porphyromonadaceae</taxon>
        <taxon>Sanguibacteroides</taxon>
    </lineage>
</organism>
<keyword evidence="9" id="KW-1185">Reference proteome</keyword>
<comment type="similarity">
    <text evidence="5">Belongs to the KdsB family.</text>
</comment>
<evidence type="ECO:0000313" key="7">
    <source>
        <dbReference type="EMBL" id="KIO45358.1"/>
    </source>
</evidence>
<accession>A0A0C3R4L2</accession>
<comment type="function">
    <text evidence="5">Activates KDO (a required 8-carbon sugar) for incorporation into bacterial lipopolysaccharide in Gram-negative bacteria.</text>
</comment>
<keyword evidence="4 5" id="KW-0448">Lipopolysaccharide biosynthesis</keyword>
<dbReference type="EC" id="2.7.7.38" evidence="5"/>
<evidence type="ECO:0000256" key="2">
    <source>
        <dbReference type="ARBA" id="ARBA00022679"/>
    </source>
</evidence>
<dbReference type="Gene3D" id="3.90.550.10">
    <property type="entry name" value="Spore Coat Polysaccharide Biosynthesis Protein SpsA, Chain A"/>
    <property type="match status" value="1"/>
</dbReference>
<keyword evidence="3 5" id="KW-0548">Nucleotidyltransferase</keyword>
<dbReference type="PANTHER" id="PTHR42866">
    <property type="entry name" value="3-DEOXY-MANNO-OCTULOSONATE CYTIDYLYLTRANSFERASE"/>
    <property type="match status" value="1"/>
</dbReference>
<dbReference type="InterPro" id="IPR003329">
    <property type="entry name" value="Cytidylyl_trans"/>
</dbReference>
<dbReference type="NCBIfam" id="NF003952">
    <property type="entry name" value="PRK05450.1-5"/>
    <property type="match status" value="1"/>
</dbReference>
<comment type="pathway">
    <text evidence="5">Nucleotide-sugar biosynthesis; CMP-3-deoxy-D-manno-octulosonate biosynthesis; CMP-3-deoxy-D-manno-octulosonate from 3-deoxy-D-manno-octulosonate and CTP: step 1/1.</text>
</comment>
<dbReference type="Proteomes" id="UP000031937">
    <property type="component" value="Unassembled WGS sequence"/>
</dbReference>
<dbReference type="GO" id="GO:0008690">
    <property type="term" value="F:3-deoxy-manno-octulosonate cytidylyltransferase activity"/>
    <property type="evidence" value="ECO:0007669"/>
    <property type="project" value="UniProtKB-UniRule"/>
</dbReference>
<evidence type="ECO:0000313" key="9">
    <source>
        <dbReference type="Proteomes" id="UP000031980"/>
    </source>
</evidence>
<evidence type="ECO:0000256" key="3">
    <source>
        <dbReference type="ARBA" id="ARBA00022695"/>
    </source>
</evidence>
<sequence>MILKSNLILIPARYASTRFPGKPLVEIAGKPMIQHVYEKATAVSEHVYVATDDERIYDTVIRFGGRAVMTATTHKSGTDRCYEAYQKVKELLQQDFEVIVNVQGDEPFILPEQIEALISRFEEPDIQIATLAKPFEKNEEIFDPNKVKIVFSQQHMALYFSRCPIPFCRGVDQGEWLTRTPYYKHVGMYAYRPVVLESITRIPQGILEKAESLEQLRWLENGYKIAVSITHHESIGIDTPEDLKKILQD</sequence>
<reference evidence="6 9" key="1">
    <citation type="submission" date="2014-07" db="EMBL/GenBank/DDBJ databases">
        <title>Porphyromonadaceae bacterium OUH 308042 = ATCC BAA-2681 = DSM 28342 draft genome.</title>
        <authorList>
            <person name="Sydenham T.V."/>
            <person name="Hasman H."/>
            <person name="Justensen U.S."/>
        </authorList>
    </citation>
    <scope>NUCLEOTIDE SEQUENCE [LARGE SCALE GENOMIC DNA]</scope>
    <source>
        <strain evidence="6 9">OUH 308042</strain>
    </source>
</reference>
<dbReference type="GO" id="GO:0016020">
    <property type="term" value="C:membrane"/>
    <property type="evidence" value="ECO:0007669"/>
    <property type="project" value="UniProtKB-SubCell"/>
</dbReference>
<dbReference type="NCBIfam" id="NF003950">
    <property type="entry name" value="PRK05450.1-3"/>
    <property type="match status" value="1"/>
</dbReference>
<gene>
    <name evidence="5" type="primary">kdsB</name>
    <name evidence="6" type="ORF">BA92_09280</name>
    <name evidence="7" type="ORF">IE90_08040</name>
</gene>
<dbReference type="Pfam" id="PF02348">
    <property type="entry name" value="CTP_transf_3"/>
    <property type="match status" value="1"/>
</dbReference>
<comment type="subcellular location">
    <subcellularLocation>
        <location evidence="5">Cytoplasm</location>
    </subcellularLocation>
    <subcellularLocation>
        <location evidence="1">Membrane</location>
    </subcellularLocation>
</comment>
<dbReference type="InterPro" id="IPR004528">
    <property type="entry name" value="KdsB"/>
</dbReference>
<dbReference type="InterPro" id="IPR029044">
    <property type="entry name" value="Nucleotide-diphossugar_trans"/>
</dbReference>
<proteinExistence type="inferred from homology"/>
<evidence type="ECO:0000256" key="1">
    <source>
        <dbReference type="ARBA" id="ARBA00004370"/>
    </source>
</evidence>
<dbReference type="EMBL" id="JPIT01000018">
    <property type="protein sequence ID" value="KIO45358.1"/>
    <property type="molecule type" value="Genomic_DNA"/>
</dbReference>
<evidence type="ECO:0000313" key="8">
    <source>
        <dbReference type="Proteomes" id="UP000031937"/>
    </source>
</evidence>
<dbReference type="SUPFAM" id="SSF53448">
    <property type="entry name" value="Nucleotide-diphospho-sugar transferases"/>
    <property type="match status" value="1"/>
</dbReference>
<dbReference type="FunFam" id="3.90.550.10:FF:000011">
    <property type="entry name" value="3-deoxy-manno-octulosonate cytidylyltransferase"/>
    <property type="match status" value="1"/>
</dbReference>
<dbReference type="NCBIfam" id="TIGR00466">
    <property type="entry name" value="kdsB"/>
    <property type="match status" value="1"/>
</dbReference>
<evidence type="ECO:0000256" key="4">
    <source>
        <dbReference type="ARBA" id="ARBA00022985"/>
    </source>
</evidence>
<dbReference type="GO" id="GO:0005829">
    <property type="term" value="C:cytosol"/>
    <property type="evidence" value="ECO:0007669"/>
    <property type="project" value="TreeGrafter"/>
</dbReference>
<comment type="catalytic activity">
    <reaction evidence="5">
        <text>3-deoxy-alpha-D-manno-oct-2-ulosonate + CTP = CMP-3-deoxy-beta-D-manno-octulosonate + diphosphate</text>
        <dbReference type="Rhea" id="RHEA:23448"/>
        <dbReference type="ChEBI" id="CHEBI:33019"/>
        <dbReference type="ChEBI" id="CHEBI:37563"/>
        <dbReference type="ChEBI" id="CHEBI:85986"/>
        <dbReference type="ChEBI" id="CHEBI:85987"/>
        <dbReference type="EC" id="2.7.7.38"/>
    </reaction>
</comment>
<dbReference type="PANTHER" id="PTHR42866:SF2">
    <property type="entry name" value="3-DEOXY-MANNO-OCTULOSONATE CYTIDYLYLTRANSFERASE, MITOCHONDRIAL"/>
    <property type="match status" value="1"/>
</dbReference>
<evidence type="ECO:0000256" key="5">
    <source>
        <dbReference type="HAMAP-Rule" id="MF_00057"/>
    </source>
</evidence>
<dbReference type="Proteomes" id="UP000031980">
    <property type="component" value="Unassembled WGS sequence"/>
</dbReference>